<evidence type="ECO:0000313" key="6">
    <source>
        <dbReference type="Proteomes" id="UP001596142"/>
    </source>
</evidence>
<reference evidence="6" key="1">
    <citation type="journal article" date="2019" name="Int. J. Syst. Evol. Microbiol.">
        <title>The Global Catalogue of Microorganisms (GCM) 10K type strain sequencing project: providing services to taxonomists for standard genome sequencing and annotation.</title>
        <authorList>
            <consortium name="The Broad Institute Genomics Platform"/>
            <consortium name="The Broad Institute Genome Sequencing Center for Infectious Disease"/>
            <person name="Wu L."/>
            <person name="Ma J."/>
        </authorList>
    </citation>
    <scope>NUCLEOTIDE SEQUENCE [LARGE SCALE GENOMIC DNA]</scope>
    <source>
        <strain evidence="6">CECT 7184</strain>
    </source>
</reference>
<dbReference type="InterPro" id="IPR016163">
    <property type="entry name" value="Ald_DH_C"/>
</dbReference>
<dbReference type="Pfam" id="PF00171">
    <property type="entry name" value="Aldedh"/>
    <property type="match status" value="1"/>
</dbReference>
<evidence type="ECO:0000313" key="5">
    <source>
        <dbReference type="EMBL" id="MFC5712598.1"/>
    </source>
</evidence>
<evidence type="ECO:0000256" key="1">
    <source>
        <dbReference type="ARBA" id="ARBA00023002"/>
    </source>
</evidence>
<dbReference type="Proteomes" id="UP001596142">
    <property type="component" value="Unassembled WGS sequence"/>
</dbReference>
<name>A0ABW0YN78_9BACI</name>
<organism evidence="5 6">
    <name type="scientific">Thalassorhabdus alkalitolerans</name>
    <dbReference type="NCBI Taxonomy" id="2282697"/>
    <lineage>
        <taxon>Bacteria</taxon>
        <taxon>Bacillati</taxon>
        <taxon>Bacillota</taxon>
        <taxon>Bacilli</taxon>
        <taxon>Bacillales</taxon>
        <taxon>Bacillaceae</taxon>
        <taxon>Thalassorhabdus</taxon>
    </lineage>
</organism>
<feature type="active site" evidence="2">
    <location>
        <position position="243"/>
    </location>
</feature>
<evidence type="ECO:0000256" key="2">
    <source>
        <dbReference type="PROSITE-ProRule" id="PRU10007"/>
    </source>
</evidence>
<evidence type="ECO:0000259" key="4">
    <source>
        <dbReference type="Pfam" id="PF00171"/>
    </source>
</evidence>
<dbReference type="EC" id="1.2.1.-" evidence="5"/>
<evidence type="ECO:0000256" key="3">
    <source>
        <dbReference type="RuleBase" id="RU003345"/>
    </source>
</evidence>
<accession>A0ABW0YN78</accession>
<comment type="caution">
    <text evidence="5">The sequence shown here is derived from an EMBL/GenBank/DDBJ whole genome shotgun (WGS) entry which is preliminary data.</text>
</comment>
<dbReference type="RefSeq" id="WP_385940490.1">
    <property type="nucleotide sequence ID" value="NZ_JBHSOZ010000003.1"/>
</dbReference>
<dbReference type="Gene3D" id="3.40.309.10">
    <property type="entry name" value="Aldehyde Dehydrogenase, Chain A, domain 2"/>
    <property type="match status" value="1"/>
</dbReference>
<dbReference type="SUPFAM" id="SSF53720">
    <property type="entry name" value="ALDH-like"/>
    <property type="match status" value="1"/>
</dbReference>
<dbReference type="InterPro" id="IPR016161">
    <property type="entry name" value="Ald_DH/histidinol_DH"/>
</dbReference>
<dbReference type="NCBIfam" id="NF007497">
    <property type="entry name" value="PRK10090.1"/>
    <property type="match status" value="1"/>
</dbReference>
<sequence>MYINGNFVESETHEYIDVENPATEEILGRVPNGNEYDVEEAVKAASRAQREWGKRPAIERGKYLLFIADRLEERKEEFAQLLTKEQGKTLPLARGEMDITIEYFRYMAGWARRYEGDVINSDRQNENIILLKKPIGVVAGVVPWNFPMFVLARKVAPALITGCSIIIKPSQQTPLTAVKFSEVIHESELPPGIFQLVTGTGSSVGTPLASHKKVSMISLTGSTPAGSKVMEAAARNVTKVNLELGGKAPAIVSKYADLDLAAEKIIESRIINSGQVCTNAERVYVQEEVADEFIDKIVTKAKEIRYGNPLVKEDIEMGPLVSKNQLDSVSEAVEKAKAAGAKVLAGGQRADTEKGYFFEPTILTNVGQEMDIMQEEIFGPVLPITTYHSFSEAIVMANDSEYGLSSSIFTENYHEVMQGVNELEFGEVFVNRENFEALQGFHAGWRKSGIGGADGKRGLEEFLITTVAYMEYER</sequence>
<dbReference type="InterPro" id="IPR016162">
    <property type="entry name" value="Ald_DH_N"/>
</dbReference>
<proteinExistence type="inferred from homology"/>
<protein>
    <submittedName>
        <fullName evidence="5">Aldehyde dehydrogenase</fullName>
        <ecNumber evidence="5">1.2.1.-</ecNumber>
    </submittedName>
</protein>
<keyword evidence="1 3" id="KW-0560">Oxidoreductase</keyword>
<dbReference type="InterPro" id="IPR029510">
    <property type="entry name" value="Ald_DH_CS_GLU"/>
</dbReference>
<gene>
    <name evidence="5" type="primary">aldA</name>
    <name evidence="5" type="ORF">ACFPU1_07380</name>
</gene>
<dbReference type="GO" id="GO:0016491">
    <property type="term" value="F:oxidoreductase activity"/>
    <property type="evidence" value="ECO:0007669"/>
    <property type="project" value="UniProtKB-KW"/>
</dbReference>
<dbReference type="PANTHER" id="PTHR11699">
    <property type="entry name" value="ALDEHYDE DEHYDROGENASE-RELATED"/>
    <property type="match status" value="1"/>
</dbReference>
<comment type="similarity">
    <text evidence="3">Belongs to the aldehyde dehydrogenase family.</text>
</comment>
<dbReference type="Gene3D" id="3.40.605.10">
    <property type="entry name" value="Aldehyde Dehydrogenase, Chain A, domain 1"/>
    <property type="match status" value="1"/>
</dbReference>
<dbReference type="CDD" id="cd07088">
    <property type="entry name" value="ALDH_LactADH-AldA"/>
    <property type="match status" value="1"/>
</dbReference>
<keyword evidence="6" id="KW-1185">Reference proteome</keyword>
<dbReference type="InterPro" id="IPR015590">
    <property type="entry name" value="Aldehyde_DH_dom"/>
</dbReference>
<dbReference type="EMBL" id="JBHSOZ010000003">
    <property type="protein sequence ID" value="MFC5712598.1"/>
    <property type="molecule type" value="Genomic_DNA"/>
</dbReference>
<feature type="domain" description="Aldehyde dehydrogenase" evidence="4">
    <location>
        <begin position="7"/>
        <end position="464"/>
    </location>
</feature>
<dbReference type="PROSITE" id="PS00687">
    <property type="entry name" value="ALDEHYDE_DEHYDR_GLU"/>
    <property type="match status" value="1"/>
</dbReference>